<feature type="domain" description="Mammalian cell entry C-terminal" evidence="3">
    <location>
        <begin position="158"/>
        <end position="330"/>
    </location>
</feature>
<name>A0A516X6H9_9ACTN</name>
<dbReference type="AlphaFoldDB" id="A0A516X6H9"/>
<dbReference type="InterPro" id="IPR003399">
    <property type="entry name" value="Mce/MlaD"/>
</dbReference>
<evidence type="ECO:0000259" key="2">
    <source>
        <dbReference type="Pfam" id="PF02470"/>
    </source>
</evidence>
<dbReference type="PANTHER" id="PTHR33371">
    <property type="entry name" value="INTERMEMBRANE PHOSPHOLIPID TRANSPORT SYSTEM BINDING PROTEIN MLAD-RELATED"/>
    <property type="match status" value="1"/>
</dbReference>
<reference evidence="4 5" key="2">
    <citation type="submission" date="2019-07" db="EMBL/GenBank/DDBJ databases">
        <authorList>
            <person name="Huang Y."/>
        </authorList>
    </citation>
    <scope>NUCLEOTIDE SEQUENCE [LARGE SCALE GENOMIC DNA]</scope>
    <source>
        <strain evidence="4 5">HY188</strain>
    </source>
</reference>
<dbReference type="GO" id="GO:0005576">
    <property type="term" value="C:extracellular region"/>
    <property type="evidence" value="ECO:0007669"/>
    <property type="project" value="TreeGrafter"/>
</dbReference>
<reference evidence="4 5" key="1">
    <citation type="submission" date="2019-07" db="EMBL/GenBank/DDBJ databases">
        <title>Tomitella cavernea sp. nov., an actinomycete isolated from soil.</title>
        <authorList>
            <person name="Cheng J."/>
        </authorList>
    </citation>
    <scope>NUCLEOTIDE SEQUENCE [LARGE SCALE GENOMIC DNA]</scope>
    <source>
        <strain evidence="4 5">HY188</strain>
    </source>
</reference>
<keyword evidence="1" id="KW-1133">Transmembrane helix</keyword>
<keyword evidence="5" id="KW-1185">Reference proteome</keyword>
<accession>A0A516X6H9</accession>
<dbReference type="EMBL" id="CP041765">
    <property type="protein sequence ID" value="QDQ98650.1"/>
    <property type="molecule type" value="Genomic_DNA"/>
</dbReference>
<dbReference type="Proteomes" id="UP000317344">
    <property type="component" value="Chromosome"/>
</dbReference>
<dbReference type="PRINTS" id="PR01782">
    <property type="entry name" value="MCEVIRFACTOR"/>
</dbReference>
<sequence length="373" mass="39885">MIRRFLPVLHVRAGVPVHRRRRRDVRVPDGPAVRGEVCAQVKQFRERDPAPIAVIGVVLTLIAVVAALQYDRLPLFDGTDTYQADFAEAGGLEVGDDVSVSGMAVGTVEGIRLRGTSVRVTFGVDDGVRLGRDTRAAITTVSALGDRGLAVTPDGPDSLGPGGVIPLDNTRSPYSLTDALGQLSDTVDATDTARLDESLRTLSETMAAVDPRMDRALDGVARLSQTVSSRDESLRALLDRANEVTAILEHRSDQMDALLVDADLILGELQRRRDDIAGLIANVDTLSTQLTGLVADTEDSLKPTLQKLDSVLDMLNARRDDIAAAIENLGPYSRALGESVSNGPFFLAYVQNVLPEANLAPLIDLLVPPNGGD</sequence>
<keyword evidence="1" id="KW-0812">Transmembrane</keyword>
<dbReference type="OrthoDB" id="5241191at2"/>
<keyword evidence="1" id="KW-0472">Membrane</keyword>
<dbReference type="KEGG" id="toy:FO059_16640"/>
<evidence type="ECO:0000313" key="4">
    <source>
        <dbReference type="EMBL" id="QDQ98650.1"/>
    </source>
</evidence>
<dbReference type="NCBIfam" id="TIGR00996">
    <property type="entry name" value="Mtu_fam_mce"/>
    <property type="match status" value="1"/>
</dbReference>
<dbReference type="InterPro" id="IPR005693">
    <property type="entry name" value="Mce"/>
</dbReference>
<dbReference type="Pfam" id="PF11887">
    <property type="entry name" value="Mce4_CUP1"/>
    <property type="match status" value="1"/>
</dbReference>
<dbReference type="PANTHER" id="PTHR33371:SF18">
    <property type="entry name" value="MCE-FAMILY PROTEIN MCE3C"/>
    <property type="match status" value="1"/>
</dbReference>
<organism evidence="4 5">
    <name type="scientific">Tomitella fengzijianii</name>
    <dbReference type="NCBI Taxonomy" id="2597660"/>
    <lineage>
        <taxon>Bacteria</taxon>
        <taxon>Bacillati</taxon>
        <taxon>Actinomycetota</taxon>
        <taxon>Actinomycetes</taxon>
        <taxon>Mycobacteriales</taxon>
        <taxon>Tomitella</taxon>
    </lineage>
</organism>
<evidence type="ECO:0000313" key="5">
    <source>
        <dbReference type="Proteomes" id="UP000317344"/>
    </source>
</evidence>
<evidence type="ECO:0000256" key="1">
    <source>
        <dbReference type="SAM" id="Phobius"/>
    </source>
</evidence>
<evidence type="ECO:0000259" key="3">
    <source>
        <dbReference type="Pfam" id="PF11887"/>
    </source>
</evidence>
<gene>
    <name evidence="4" type="ORF">FO059_16640</name>
</gene>
<dbReference type="InterPro" id="IPR052336">
    <property type="entry name" value="MlaD_Phospholipid_Transporter"/>
</dbReference>
<proteinExistence type="predicted"/>
<dbReference type="InterPro" id="IPR024516">
    <property type="entry name" value="Mce_C"/>
</dbReference>
<feature type="transmembrane region" description="Helical" evidence="1">
    <location>
        <begin position="50"/>
        <end position="70"/>
    </location>
</feature>
<feature type="domain" description="Mce/MlaD" evidence="2">
    <location>
        <begin position="79"/>
        <end position="153"/>
    </location>
</feature>
<dbReference type="Pfam" id="PF02470">
    <property type="entry name" value="MlaD"/>
    <property type="match status" value="1"/>
</dbReference>
<protein>
    <submittedName>
        <fullName evidence="4">MCE family protein</fullName>
    </submittedName>
</protein>